<dbReference type="RefSeq" id="XP_032806476.1">
    <property type="nucleotide sequence ID" value="XM_032950585.1"/>
</dbReference>
<keyword evidence="2" id="KW-0472">Membrane</keyword>
<dbReference type="CTD" id="51363"/>
<evidence type="ECO:0000313" key="7">
    <source>
        <dbReference type="RefSeq" id="XP_032806474.1"/>
    </source>
</evidence>
<evidence type="ECO:0000313" key="5">
    <source>
        <dbReference type="RefSeq" id="XP_032806472.1"/>
    </source>
</evidence>
<evidence type="ECO:0000313" key="9">
    <source>
        <dbReference type="RefSeq" id="XP_032806476.1"/>
    </source>
</evidence>
<dbReference type="Gene3D" id="3.40.50.300">
    <property type="entry name" value="P-loop containing nucleotide triphosphate hydrolases"/>
    <property type="match status" value="1"/>
</dbReference>
<accession>A0AAJ7SVS2</accession>
<evidence type="ECO:0000313" key="4">
    <source>
        <dbReference type="Proteomes" id="UP001318040"/>
    </source>
</evidence>
<dbReference type="InterPro" id="IPR027417">
    <property type="entry name" value="P-loop_NTPase"/>
</dbReference>
<dbReference type="Proteomes" id="UP001318040">
    <property type="component" value="Chromosome 9"/>
</dbReference>
<reference evidence="5 6" key="1">
    <citation type="submission" date="2025-04" db="UniProtKB">
        <authorList>
            <consortium name="RefSeq"/>
        </authorList>
    </citation>
    <scope>IDENTIFICATION</scope>
    <source>
        <tissue evidence="5 6">Sperm</tissue>
    </source>
</reference>
<dbReference type="GO" id="GO:0050659">
    <property type="term" value="F:N-acetylgalactosamine 4-sulfate 6-O-sulfotransferase activity"/>
    <property type="evidence" value="ECO:0007669"/>
    <property type="project" value="TreeGrafter"/>
</dbReference>
<dbReference type="KEGG" id="pmrn:116940586"/>
<dbReference type="InterPro" id="IPR052654">
    <property type="entry name" value="CS_Sulfotransferase"/>
</dbReference>
<dbReference type="SUPFAM" id="SSF52540">
    <property type="entry name" value="P-loop containing nucleoside triphosphate hydrolases"/>
    <property type="match status" value="1"/>
</dbReference>
<protein>
    <recommendedName>
        <fullName evidence="1">Sulfotransferase</fullName>
        <ecNumber evidence="1">2.8.2.-</ecNumber>
    </recommendedName>
</protein>
<evidence type="ECO:0000313" key="8">
    <source>
        <dbReference type="RefSeq" id="XP_032806475.1"/>
    </source>
</evidence>
<dbReference type="RefSeq" id="XP_032806473.1">
    <property type="nucleotide sequence ID" value="XM_032950582.1"/>
</dbReference>
<sequence>MESYVQCPSQNGNSIAMRGNLCIKRVCFMLSALVCIWILLASYPLSGKNGLSIFSLLNQNRHFVINEHHSDATVPPCSLAADKQQGAPATGNSRRINFKDIHFVVTFDNYTQDIVYTARKLPNKEELLRYARKTFSSAPNDFLLNFKNPCWWQPYDRSAGSGGGGKNPYIANVYYVLSVHLRPFFRQLFQTFDRHLLQQGKHLYRMRCLPYFYIIGQPKCGTTDLYERLKMHPEVTFAIRKEPHWWSRNQYGYVNKHDLPNMQYKCTFEDYLDLFDNATRRIKDTFTEENGYTYHRIINGEASASTMWDNNAWETAFGNTSNGEPPFLVQDFIHAVQPEAKLIVMLRNPTERLYSDYLYFMETNKSAEAFHEKVVESVELFLACAQSISFRACLYNYDLSLAMPVRLRIGFYVVYLLEWLSVFRQDQILILKLEDHARHPSVTMEKVFSFLGLGAVPKHIEAAMFASPPYNSRRLSDKILGPMLPATRLILNAVYAPFNKKLAELQNDNSFLWEN</sequence>
<dbReference type="GeneID" id="116940586"/>
<feature type="domain" description="Sulfotransferase" evidence="3">
    <location>
        <begin position="213"/>
        <end position="460"/>
    </location>
</feature>
<dbReference type="GO" id="GO:0019319">
    <property type="term" value="P:hexose biosynthetic process"/>
    <property type="evidence" value="ECO:0007669"/>
    <property type="project" value="TreeGrafter"/>
</dbReference>
<dbReference type="RefSeq" id="XP_032806472.1">
    <property type="nucleotide sequence ID" value="XM_032950581.1"/>
</dbReference>
<keyword evidence="2" id="KW-1133">Transmembrane helix</keyword>
<dbReference type="RefSeq" id="XP_032806475.1">
    <property type="nucleotide sequence ID" value="XM_032950584.1"/>
</dbReference>
<dbReference type="PANTHER" id="PTHR15723:SF0">
    <property type="entry name" value="CARBOHYDRATE SULFOTRANSFERASE 15"/>
    <property type="match status" value="1"/>
</dbReference>
<dbReference type="RefSeq" id="XP_032806474.1">
    <property type="nucleotide sequence ID" value="XM_032950583.1"/>
</dbReference>
<comment type="similarity">
    <text evidence="1">Belongs to the sulfotransferase 1 family.</text>
</comment>
<evidence type="ECO:0000256" key="1">
    <source>
        <dbReference type="RuleBase" id="RU361155"/>
    </source>
</evidence>
<dbReference type="Pfam" id="PF00685">
    <property type="entry name" value="Sulfotransfer_1"/>
    <property type="match status" value="1"/>
</dbReference>
<organism evidence="4 5">
    <name type="scientific">Petromyzon marinus</name>
    <name type="common">Sea lamprey</name>
    <dbReference type="NCBI Taxonomy" id="7757"/>
    <lineage>
        <taxon>Eukaryota</taxon>
        <taxon>Metazoa</taxon>
        <taxon>Chordata</taxon>
        <taxon>Craniata</taxon>
        <taxon>Vertebrata</taxon>
        <taxon>Cyclostomata</taxon>
        <taxon>Hyperoartia</taxon>
        <taxon>Petromyzontiformes</taxon>
        <taxon>Petromyzontidae</taxon>
        <taxon>Petromyzon</taxon>
    </lineage>
</organism>
<keyword evidence="1" id="KW-0808">Transferase</keyword>
<dbReference type="PANTHER" id="PTHR15723">
    <property type="entry name" value="CARBOHYDRATE SULFOTRANSFERASE 15"/>
    <property type="match status" value="1"/>
</dbReference>
<dbReference type="EC" id="2.8.2.-" evidence="1"/>
<proteinExistence type="inferred from homology"/>
<evidence type="ECO:0000256" key="2">
    <source>
        <dbReference type="SAM" id="Phobius"/>
    </source>
</evidence>
<name>A0AAJ7SVS2_PETMA</name>
<dbReference type="AlphaFoldDB" id="A0AAJ7SVS2"/>
<evidence type="ECO:0000259" key="3">
    <source>
        <dbReference type="Pfam" id="PF00685"/>
    </source>
</evidence>
<feature type="transmembrane region" description="Helical" evidence="2">
    <location>
        <begin position="26"/>
        <end position="45"/>
    </location>
</feature>
<dbReference type="InterPro" id="IPR000863">
    <property type="entry name" value="Sulfotransferase_dom"/>
</dbReference>
<evidence type="ECO:0000313" key="6">
    <source>
        <dbReference type="RefSeq" id="XP_032806473.1"/>
    </source>
</evidence>
<keyword evidence="4" id="KW-1185">Reference proteome</keyword>
<keyword evidence="2" id="KW-0812">Transmembrane</keyword>
<gene>
    <name evidence="5 6 7 8 9" type="primary">CHST15</name>
</gene>